<feature type="binding site" evidence="2">
    <location>
        <position position="114"/>
    </location>
    <ligand>
        <name>substrate</name>
    </ligand>
</feature>
<evidence type="ECO:0000256" key="1">
    <source>
        <dbReference type="PIRSR" id="PIRSR017388-1"/>
    </source>
</evidence>
<evidence type="ECO:0000259" key="4">
    <source>
        <dbReference type="Pfam" id="PF12146"/>
    </source>
</evidence>
<accession>A0A0A6VX00</accession>
<dbReference type="Pfam" id="PF12146">
    <property type="entry name" value="Hydrolase_4"/>
    <property type="match status" value="1"/>
</dbReference>
<evidence type="ECO:0000256" key="3">
    <source>
        <dbReference type="SAM" id="MobiDB-lite"/>
    </source>
</evidence>
<keyword evidence="6" id="KW-1185">Reference proteome</keyword>
<dbReference type="RefSeq" id="WP_035924061.1">
    <property type="nucleotide sequence ID" value="NZ_JSUH01000002.1"/>
</dbReference>
<evidence type="ECO:0000313" key="6">
    <source>
        <dbReference type="Proteomes" id="UP000030466"/>
    </source>
</evidence>
<dbReference type="EMBL" id="JSUH01000002">
    <property type="protein sequence ID" value="KHD98743.1"/>
    <property type="molecule type" value="Genomic_DNA"/>
</dbReference>
<evidence type="ECO:0000313" key="5">
    <source>
        <dbReference type="EMBL" id="KHD98743.1"/>
    </source>
</evidence>
<feature type="active site" description="Charge relay system" evidence="1">
    <location>
        <position position="212"/>
    </location>
</feature>
<feature type="active site" description="Charge relay system" evidence="1">
    <location>
        <position position="241"/>
    </location>
</feature>
<name>A0A0A6VX00_KOCRO</name>
<gene>
    <name evidence="5" type="ORF">GY22_03590</name>
</gene>
<dbReference type="SUPFAM" id="SSF53474">
    <property type="entry name" value="alpha/beta-Hydrolases"/>
    <property type="match status" value="1"/>
</dbReference>
<dbReference type="Gene3D" id="3.40.50.1820">
    <property type="entry name" value="alpha/beta hydrolase"/>
    <property type="match status" value="1"/>
</dbReference>
<dbReference type="ESTHER" id="9micc-a0a0a6vx00">
    <property type="family name" value="CarbLipBact_2"/>
</dbReference>
<dbReference type="InterPro" id="IPR050228">
    <property type="entry name" value="Carboxylesterase_BioH"/>
</dbReference>
<feature type="region of interest" description="Disordered" evidence="3">
    <location>
        <begin position="1"/>
        <end position="33"/>
    </location>
</feature>
<dbReference type="OrthoDB" id="9786110at2"/>
<dbReference type="PANTHER" id="PTHR43194">
    <property type="entry name" value="HYDROLASE ALPHA/BETA FOLD FAMILY"/>
    <property type="match status" value="1"/>
</dbReference>
<feature type="domain" description="Serine aminopeptidase S33" evidence="4">
    <location>
        <begin position="40"/>
        <end position="149"/>
    </location>
</feature>
<feature type="compositionally biased region" description="Low complexity" evidence="3">
    <location>
        <begin position="18"/>
        <end position="30"/>
    </location>
</feature>
<evidence type="ECO:0000256" key="2">
    <source>
        <dbReference type="PIRSR" id="PIRSR017388-2"/>
    </source>
</evidence>
<reference evidence="5 6" key="1">
    <citation type="journal article" date="2003" name="Int. J. Syst. Evol. Microbiol.">
        <title>Kocuria polaris sp. nov., an orange-pigmented psychrophilic bacterium isolated from an Antarctic cyanobacterial mat sample.</title>
        <authorList>
            <person name="Reddy G.S."/>
            <person name="Prakash J.S."/>
            <person name="Prabahar V."/>
            <person name="Matsumoto G.I."/>
            <person name="Stackebrandt E."/>
            <person name="Shivaji S."/>
        </authorList>
    </citation>
    <scope>NUCLEOTIDE SEQUENCE [LARGE SCALE GENOMIC DNA]</scope>
    <source>
        <strain evidence="5 6">CMS 76or</strain>
    </source>
</reference>
<dbReference type="Proteomes" id="UP000030466">
    <property type="component" value="Unassembled WGS sequence"/>
</dbReference>
<dbReference type="InterPro" id="IPR012354">
    <property type="entry name" value="Esterase_lipase"/>
</dbReference>
<dbReference type="PIRSF" id="PIRSF017388">
    <property type="entry name" value="Esterase_lipase"/>
    <property type="match status" value="1"/>
</dbReference>
<sequence length="284" mass="30073">MTPPVEDQHLPAPSATVGPAAADDPGAPFHHPADGPAGALVLHGFTGVPFSVRPWGRALHAAGADVVGPVLPGHGTRWEDLAGVRWEQWRDHAAEHVQRLRARHDVVVVCGLSMGGALALHLAATLPVDGVVALNPALSLVSRTARLAPALHRAVPSVPGVGDDISLPGVTEHAYPRTPVAGVAELGRFMTRTRRMLPAVTAPVLVLRSQHDHVVSDASHLHVLRRAGGDVELVRLAESFHVATLDREADVVAARSVRFLEDLLAGRNPVTARPLRPASRGDRR</sequence>
<dbReference type="InterPro" id="IPR029058">
    <property type="entry name" value="AB_hydrolase_fold"/>
</dbReference>
<proteinExistence type="predicted"/>
<feature type="binding site" evidence="2">
    <location>
        <position position="45"/>
    </location>
    <ligand>
        <name>substrate</name>
    </ligand>
</feature>
<dbReference type="GO" id="GO:0052689">
    <property type="term" value="F:carboxylic ester hydrolase activity"/>
    <property type="evidence" value="ECO:0007669"/>
    <property type="project" value="InterPro"/>
</dbReference>
<protein>
    <submittedName>
        <fullName evidence="5">Esterase</fullName>
    </submittedName>
</protein>
<dbReference type="AlphaFoldDB" id="A0A0A6VX00"/>
<comment type="caution">
    <text evidence="5">The sequence shown here is derived from an EMBL/GenBank/DDBJ whole genome shotgun (WGS) entry which is preliminary data.</text>
</comment>
<organism evidence="5 6">
    <name type="scientific">Kocuria rosea subsp. polaris</name>
    <dbReference type="NCBI Taxonomy" id="136273"/>
    <lineage>
        <taxon>Bacteria</taxon>
        <taxon>Bacillati</taxon>
        <taxon>Actinomycetota</taxon>
        <taxon>Actinomycetes</taxon>
        <taxon>Micrococcales</taxon>
        <taxon>Micrococcaceae</taxon>
        <taxon>Kocuria</taxon>
    </lineage>
</organism>
<dbReference type="PANTHER" id="PTHR43194:SF2">
    <property type="entry name" value="PEROXISOMAL MEMBRANE PROTEIN LPX1"/>
    <property type="match status" value="1"/>
</dbReference>
<feature type="active site" description="Nucleophile" evidence="1">
    <location>
        <position position="113"/>
    </location>
</feature>
<dbReference type="InterPro" id="IPR022742">
    <property type="entry name" value="Hydrolase_4"/>
</dbReference>